<dbReference type="Proteomes" id="UP001642483">
    <property type="component" value="Unassembled WGS sequence"/>
</dbReference>
<dbReference type="PROSITE" id="PS00107">
    <property type="entry name" value="PROTEIN_KINASE_ATP"/>
    <property type="match status" value="1"/>
</dbReference>
<keyword evidence="4 9" id="KW-0547">Nucleotide-binding</keyword>
<feature type="binding site" evidence="9">
    <location>
        <position position="105"/>
    </location>
    <ligand>
        <name>ATP</name>
        <dbReference type="ChEBI" id="CHEBI:30616"/>
    </ligand>
</feature>
<dbReference type="InterPro" id="IPR017441">
    <property type="entry name" value="Protein_kinase_ATP_BS"/>
</dbReference>
<evidence type="ECO:0000256" key="2">
    <source>
        <dbReference type="ARBA" id="ARBA00022527"/>
    </source>
</evidence>
<evidence type="ECO:0000256" key="6">
    <source>
        <dbReference type="ARBA" id="ARBA00022840"/>
    </source>
</evidence>
<evidence type="ECO:0000313" key="12">
    <source>
        <dbReference type="EMBL" id="CAK8676133.1"/>
    </source>
</evidence>
<evidence type="ECO:0000259" key="11">
    <source>
        <dbReference type="PROSITE" id="PS50011"/>
    </source>
</evidence>
<reference evidence="12 13" key="1">
    <citation type="submission" date="2024-02" db="EMBL/GenBank/DDBJ databases">
        <authorList>
            <person name="Daric V."/>
            <person name="Darras S."/>
        </authorList>
    </citation>
    <scope>NUCLEOTIDE SEQUENCE [LARGE SCALE GENOMIC DNA]</scope>
</reference>
<comment type="catalytic activity">
    <reaction evidence="8">
        <text>L-seryl-[protein] + ATP = O-phospho-L-seryl-[protein] + ADP + H(+)</text>
        <dbReference type="Rhea" id="RHEA:17989"/>
        <dbReference type="Rhea" id="RHEA-COMP:9863"/>
        <dbReference type="Rhea" id="RHEA-COMP:11604"/>
        <dbReference type="ChEBI" id="CHEBI:15378"/>
        <dbReference type="ChEBI" id="CHEBI:29999"/>
        <dbReference type="ChEBI" id="CHEBI:30616"/>
        <dbReference type="ChEBI" id="CHEBI:83421"/>
        <dbReference type="ChEBI" id="CHEBI:456216"/>
        <dbReference type="EC" id="2.7.11.1"/>
    </reaction>
</comment>
<evidence type="ECO:0000256" key="5">
    <source>
        <dbReference type="ARBA" id="ARBA00022777"/>
    </source>
</evidence>
<feature type="compositionally biased region" description="Low complexity" evidence="10">
    <location>
        <begin position="518"/>
        <end position="547"/>
    </location>
</feature>
<keyword evidence="6 9" id="KW-0067">ATP-binding</keyword>
<evidence type="ECO:0000313" key="13">
    <source>
        <dbReference type="Proteomes" id="UP001642483"/>
    </source>
</evidence>
<dbReference type="InterPro" id="IPR008271">
    <property type="entry name" value="Ser/Thr_kinase_AS"/>
</dbReference>
<feature type="region of interest" description="Disordered" evidence="10">
    <location>
        <begin position="389"/>
        <end position="415"/>
    </location>
</feature>
<protein>
    <recommendedName>
        <fullName evidence="1">non-specific serine/threonine protein kinase</fullName>
        <ecNumber evidence="1">2.7.11.1</ecNumber>
    </recommendedName>
</protein>
<evidence type="ECO:0000256" key="8">
    <source>
        <dbReference type="ARBA" id="ARBA00048679"/>
    </source>
</evidence>
<dbReference type="Pfam" id="PF00069">
    <property type="entry name" value="Pkinase"/>
    <property type="match status" value="1"/>
</dbReference>
<proteinExistence type="predicted"/>
<dbReference type="InterPro" id="IPR000719">
    <property type="entry name" value="Prot_kinase_dom"/>
</dbReference>
<accession>A0ABP0F8T3</accession>
<dbReference type="PANTHER" id="PTHR24346">
    <property type="entry name" value="MAP/MICROTUBULE AFFINITY-REGULATING KINASE"/>
    <property type="match status" value="1"/>
</dbReference>
<dbReference type="Gene3D" id="1.10.510.10">
    <property type="entry name" value="Transferase(Phosphotransferase) domain 1"/>
    <property type="match status" value="1"/>
</dbReference>
<keyword evidence="13" id="KW-1185">Reference proteome</keyword>
<feature type="domain" description="Protein kinase" evidence="11">
    <location>
        <begin position="76"/>
        <end position="328"/>
    </location>
</feature>
<dbReference type="InterPro" id="IPR011009">
    <property type="entry name" value="Kinase-like_dom_sf"/>
</dbReference>
<keyword evidence="3" id="KW-0808">Transferase</keyword>
<name>A0ABP0F8T3_CLALP</name>
<feature type="region of interest" description="Disordered" evidence="10">
    <location>
        <begin position="493"/>
        <end position="561"/>
    </location>
</feature>
<organism evidence="12 13">
    <name type="scientific">Clavelina lepadiformis</name>
    <name type="common">Light-bulb sea squirt</name>
    <name type="synonym">Ascidia lepadiformis</name>
    <dbReference type="NCBI Taxonomy" id="159417"/>
    <lineage>
        <taxon>Eukaryota</taxon>
        <taxon>Metazoa</taxon>
        <taxon>Chordata</taxon>
        <taxon>Tunicata</taxon>
        <taxon>Ascidiacea</taxon>
        <taxon>Aplousobranchia</taxon>
        <taxon>Clavelinidae</taxon>
        <taxon>Clavelina</taxon>
    </lineage>
</organism>
<sequence length="575" mass="64729">MKVGEVPTYVMPESVENELLENKTSNSYKNEIEPKKNGVINGDNSKQTAYEKLLEYLRFDQKVQWEMTYGKRIGFYTMKGELGCGNFSRVKAGVHNLTKERVAVKILDKRKMDKKTKRLLSREISSMEKLHHPNIVHLYEVIHTETKLHLVMEYASGGELFTKLSTQGKMPENDAKIIFAQIVSAVQHMHQHSVIHRDLKAENVFYSEKKHVKVGDFGFSTDAHSSKQALTTFCGSPPYAAPELFRDSFYYGESVDIWALGILLYFTVTGTMPFRAETVGKLKKRILFGHFSIPSHVSAECKELIRGILRPAPPERHTLAEIRSSGWLGNTTFPEPMGYYRLEPTQINLQTAKPEEIYAIYYLEKLGLGQQQLSKFQFSSDSSPFCWDYKSTQEPSPTNNSSSGKSMPNGTRASSQANVAKEIEINEQSALVGTYRILLLRAQKRFCGPSAQEELRKLRLLTEHTIAKSRTSSGEGDATSTWACSMCEVNSLNGHTVHDGRSTSKLFVPVRNGKSRDPSPSLSRPSPSLLSKSSSTTNGTSKSLSTNHQNRSHKRSFLPSNEMRQVTKSKFCVIL</sequence>
<dbReference type="SUPFAM" id="SSF56112">
    <property type="entry name" value="Protein kinase-like (PK-like)"/>
    <property type="match status" value="1"/>
</dbReference>
<keyword evidence="2" id="KW-0723">Serine/threonine-protein kinase</keyword>
<evidence type="ECO:0000256" key="3">
    <source>
        <dbReference type="ARBA" id="ARBA00022679"/>
    </source>
</evidence>
<dbReference type="EMBL" id="CAWYQH010000024">
    <property type="protein sequence ID" value="CAK8676133.1"/>
    <property type="molecule type" value="Genomic_DNA"/>
</dbReference>
<dbReference type="PROSITE" id="PS00108">
    <property type="entry name" value="PROTEIN_KINASE_ST"/>
    <property type="match status" value="1"/>
</dbReference>
<dbReference type="InterPro" id="IPR049571">
    <property type="entry name" value="NIM1K_STKc"/>
</dbReference>
<dbReference type="PANTHER" id="PTHR24346:SF49">
    <property type="entry name" value="NIM1 SERINE_THREONINE PROTEIN KINASE"/>
    <property type="match status" value="1"/>
</dbReference>
<evidence type="ECO:0000256" key="4">
    <source>
        <dbReference type="ARBA" id="ARBA00022741"/>
    </source>
</evidence>
<evidence type="ECO:0000256" key="7">
    <source>
        <dbReference type="ARBA" id="ARBA00047899"/>
    </source>
</evidence>
<dbReference type="PROSITE" id="PS50011">
    <property type="entry name" value="PROTEIN_KINASE_DOM"/>
    <property type="match status" value="1"/>
</dbReference>
<dbReference type="EC" id="2.7.11.1" evidence="1"/>
<gene>
    <name evidence="12" type="ORF">CVLEPA_LOCUS5620</name>
</gene>
<feature type="compositionally biased region" description="Polar residues" evidence="10">
    <location>
        <begin position="390"/>
        <end position="415"/>
    </location>
</feature>
<dbReference type="SMART" id="SM00220">
    <property type="entry name" value="S_TKc"/>
    <property type="match status" value="1"/>
</dbReference>
<evidence type="ECO:0000256" key="1">
    <source>
        <dbReference type="ARBA" id="ARBA00012513"/>
    </source>
</evidence>
<evidence type="ECO:0000256" key="9">
    <source>
        <dbReference type="PROSITE-ProRule" id="PRU10141"/>
    </source>
</evidence>
<dbReference type="CDD" id="cd14075">
    <property type="entry name" value="STKc_NIM1"/>
    <property type="match status" value="1"/>
</dbReference>
<comment type="caution">
    <text evidence="12">The sequence shown here is derived from an EMBL/GenBank/DDBJ whole genome shotgun (WGS) entry which is preliminary data.</text>
</comment>
<comment type="catalytic activity">
    <reaction evidence="7">
        <text>L-threonyl-[protein] + ATP = O-phospho-L-threonyl-[protein] + ADP + H(+)</text>
        <dbReference type="Rhea" id="RHEA:46608"/>
        <dbReference type="Rhea" id="RHEA-COMP:11060"/>
        <dbReference type="Rhea" id="RHEA-COMP:11605"/>
        <dbReference type="ChEBI" id="CHEBI:15378"/>
        <dbReference type="ChEBI" id="CHEBI:30013"/>
        <dbReference type="ChEBI" id="CHEBI:30616"/>
        <dbReference type="ChEBI" id="CHEBI:61977"/>
        <dbReference type="ChEBI" id="CHEBI:456216"/>
        <dbReference type="EC" id="2.7.11.1"/>
    </reaction>
</comment>
<keyword evidence="5" id="KW-0418">Kinase</keyword>
<evidence type="ECO:0000256" key="10">
    <source>
        <dbReference type="SAM" id="MobiDB-lite"/>
    </source>
</evidence>